<feature type="compositionally biased region" description="Acidic residues" evidence="2">
    <location>
        <begin position="141"/>
        <end position="155"/>
    </location>
</feature>
<feature type="compositionally biased region" description="Low complexity" evidence="2">
    <location>
        <begin position="541"/>
        <end position="550"/>
    </location>
</feature>
<dbReference type="OrthoDB" id="5429770at2759"/>
<protein>
    <submittedName>
        <fullName evidence="3">Uncharacterized protein</fullName>
    </submittedName>
</protein>
<dbReference type="PANTHER" id="PTHR38791">
    <property type="entry name" value="ZN(II)2CYS6 TRANSCRIPTION FACTOR (EUROFUNG)-RELATED-RELATED"/>
    <property type="match status" value="1"/>
</dbReference>
<evidence type="ECO:0000313" key="3">
    <source>
        <dbReference type="EMBL" id="CAI4217982.1"/>
    </source>
</evidence>
<dbReference type="Pfam" id="PF11951">
    <property type="entry name" value="Fungal_trans_2"/>
    <property type="match status" value="1"/>
</dbReference>
<dbReference type="Proteomes" id="UP000838763">
    <property type="component" value="Unassembled WGS sequence"/>
</dbReference>
<keyword evidence="4" id="KW-1185">Reference proteome</keyword>
<dbReference type="InterPro" id="IPR053175">
    <property type="entry name" value="DHMBA_Reg_Transcription_Factor"/>
</dbReference>
<evidence type="ECO:0000256" key="1">
    <source>
        <dbReference type="ARBA" id="ARBA00023242"/>
    </source>
</evidence>
<comment type="caution">
    <text evidence="3">The sequence shown here is derived from an EMBL/GenBank/DDBJ whole genome shotgun (WGS) entry which is preliminary data.</text>
</comment>
<feature type="region of interest" description="Disordered" evidence="2">
    <location>
        <begin position="130"/>
        <end position="155"/>
    </location>
</feature>
<feature type="compositionally biased region" description="Basic and acidic residues" evidence="2">
    <location>
        <begin position="52"/>
        <end position="63"/>
    </location>
</feature>
<feature type="compositionally biased region" description="Basic residues" evidence="2">
    <location>
        <begin position="30"/>
        <end position="40"/>
    </location>
</feature>
<keyword evidence="1" id="KW-0539">Nucleus</keyword>
<feature type="region of interest" description="Disordered" evidence="2">
    <location>
        <begin position="30"/>
        <end position="103"/>
    </location>
</feature>
<dbReference type="PANTHER" id="PTHR38791:SF5">
    <property type="entry name" value="TRANSCRIPTION FACTOR DBAG-RELATED"/>
    <property type="match status" value="1"/>
</dbReference>
<feature type="region of interest" description="Disordered" evidence="2">
    <location>
        <begin position="541"/>
        <end position="564"/>
    </location>
</feature>
<dbReference type="InterPro" id="IPR021858">
    <property type="entry name" value="Fun_TF"/>
</dbReference>
<proteinExistence type="predicted"/>
<dbReference type="EMBL" id="CALLCH030000017">
    <property type="protein sequence ID" value="CAI4217982.1"/>
    <property type="molecule type" value="Genomic_DNA"/>
</dbReference>
<evidence type="ECO:0000313" key="4">
    <source>
        <dbReference type="Proteomes" id="UP000838763"/>
    </source>
</evidence>
<reference evidence="3" key="1">
    <citation type="submission" date="2022-11" db="EMBL/GenBank/DDBJ databases">
        <authorList>
            <person name="Scott C."/>
            <person name="Bruce N."/>
        </authorList>
    </citation>
    <scope>NUCLEOTIDE SEQUENCE</scope>
</reference>
<name>A0A9P1H8F9_9PEZI</name>
<evidence type="ECO:0000256" key="2">
    <source>
        <dbReference type="SAM" id="MobiDB-lite"/>
    </source>
</evidence>
<sequence>MCEKHNRICPGYRNIVDLMFRDESEHVIRRATKSRSRAARPKSTSPTSGTKKSKDPQKQDRRARSAARGSASPGAASAVPDSPGDDSPNITSPGSIPIQRRRARLSPTDAMLEPTLKSLSILTPPPIAGPADYFSRTSEMESSEEEDLFLPSPEEDTWPLPPPSALDYTLSPSFQEQGVAFFFSRYVTAAEETIDHHNFDFIYEVWQPSRGMQDRRVDAVLASMTAVGLAAMATLTGSPERLDWARQSYITALRLINDALVNPEEATKDRTLLAVLILGTYEMLTGSSPDTMQAWQGHMQGAAALAKLRGPDQFKSKVGVRMFLMLCRSITMSCLHRDVPIPETLIELRNDLEVALVPVSSKLSMASPMYNMLQLRHDMRCGRLSGTQNIVHALLTLDDEYITLMTSLPDQWQYNVVELSTPNPIAFASVCHVYTSTENATTWNGLRSSRMLVHETILSELSRFIEGRKFKMVPMEYKVQLARSCRLLKQLRDATLASIPQHFGVVSSRDIRTSEPSLDSAYFGPISITVANDAPYQVVSSPPSTISVHPSPSPSPFTPASDTFGRRPRPFTPTILDLLGPTDDCVDTDSLFMALSSCRSPIVWPLYLLGVSSTCTPAVRQYVLDRLTAVYMETGLVQAKNVADAVAARSSP</sequence>
<feature type="compositionally biased region" description="Low complexity" evidence="2">
    <location>
        <begin position="41"/>
        <end position="50"/>
    </location>
</feature>
<gene>
    <name evidence="3" type="ORF">PPNO1_LOCUS7578</name>
</gene>
<accession>A0A9P1H8F9</accession>
<feature type="compositionally biased region" description="Low complexity" evidence="2">
    <location>
        <begin position="66"/>
        <end position="78"/>
    </location>
</feature>
<dbReference type="AlphaFoldDB" id="A0A9P1H8F9"/>
<organism evidence="3 4">
    <name type="scientific">Parascedosporium putredinis</name>
    <dbReference type="NCBI Taxonomy" id="1442378"/>
    <lineage>
        <taxon>Eukaryota</taxon>
        <taxon>Fungi</taxon>
        <taxon>Dikarya</taxon>
        <taxon>Ascomycota</taxon>
        <taxon>Pezizomycotina</taxon>
        <taxon>Sordariomycetes</taxon>
        <taxon>Hypocreomycetidae</taxon>
        <taxon>Microascales</taxon>
        <taxon>Microascaceae</taxon>
        <taxon>Parascedosporium</taxon>
    </lineage>
</organism>